<reference evidence="2" key="1">
    <citation type="submission" date="2021-06" db="EMBL/GenBank/DDBJ databases">
        <title>Complete genome sequence of Nocardioides sp. G188.</title>
        <authorList>
            <person name="Im W.-T."/>
        </authorList>
    </citation>
    <scope>NUCLEOTIDE SEQUENCE</scope>
    <source>
        <strain evidence="2">G188</strain>
    </source>
</reference>
<proteinExistence type="predicted"/>
<evidence type="ECO:0000313" key="2">
    <source>
        <dbReference type="EMBL" id="QWZ08769.1"/>
    </source>
</evidence>
<gene>
    <name evidence="2" type="ORF">KRR39_02625</name>
</gene>
<evidence type="ECO:0000313" key="3">
    <source>
        <dbReference type="Proteomes" id="UP000683575"/>
    </source>
</evidence>
<protein>
    <submittedName>
        <fullName evidence="2">Uncharacterized protein</fullName>
    </submittedName>
</protein>
<dbReference type="Proteomes" id="UP000683575">
    <property type="component" value="Chromosome"/>
</dbReference>
<evidence type="ECO:0000256" key="1">
    <source>
        <dbReference type="SAM" id="Phobius"/>
    </source>
</evidence>
<accession>A0A975T0R2</accession>
<feature type="transmembrane region" description="Helical" evidence="1">
    <location>
        <begin position="21"/>
        <end position="41"/>
    </location>
</feature>
<sequence length="231" mass="24529">MSAHERGLTRRHRLGRAGAGAWTFVLTVVTTIGLLAATTLWGWGTCLAVVLSSGLCAGCLATVTGPARPGRLVRISALWGALVAGTAGLVQLTGPLSLLVLLPLAATAPALWSRVRVWRILAGGPPVEQEATPGPASEVPGVPSDLEQRVPALVAILGALDDAELCLAWRRSFVLLNEATSPREKLVVVTLRERYLEELQRRSPAGVSRWLDSGARASGNPLPFLEDRRRS</sequence>
<keyword evidence="1" id="KW-0812">Transmembrane</keyword>
<keyword evidence="3" id="KW-1185">Reference proteome</keyword>
<keyword evidence="1" id="KW-1133">Transmembrane helix</keyword>
<feature type="transmembrane region" description="Helical" evidence="1">
    <location>
        <begin position="72"/>
        <end position="90"/>
    </location>
</feature>
<name>A0A975T0R2_9ACTN</name>
<organism evidence="2 3">
    <name type="scientific">Nocardioides panacis</name>
    <dbReference type="NCBI Taxonomy" id="2849501"/>
    <lineage>
        <taxon>Bacteria</taxon>
        <taxon>Bacillati</taxon>
        <taxon>Actinomycetota</taxon>
        <taxon>Actinomycetes</taxon>
        <taxon>Propionibacteriales</taxon>
        <taxon>Nocardioidaceae</taxon>
        <taxon>Nocardioides</taxon>
    </lineage>
</organism>
<feature type="transmembrane region" description="Helical" evidence="1">
    <location>
        <begin position="47"/>
        <end position="65"/>
    </location>
</feature>
<dbReference type="AlphaFoldDB" id="A0A975T0R2"/>
<dbReference type="EMBL" id="CP077062">
    <property type="protein sequence ID" value="QWZ08769.1"/>
    <property type="molecule type" value="Genomic_DNA"/>
</dbReference>
<dbReference type="KEGG" id="nps:KRR39_02625"/>
<dbReference type="RefSeq" id="WP_216940513.1">
    <property type="nucleotide sequence ID" value="NZ_CP077062.1"/>
</dbReference>
<keyword evidence="1" id="KW-0472">Membrane</keyword>